<protein>
    <recommendedName>
        <fullName evidence="8">Bcr/CflA family efflux transporter</fullName>
    </recommendedName>
</protein>
<dbReference type="InterPro" id="IPR036259">
    <property type="entry name" value="MFS_trans_sf"/>
</dbReference>
<evidence type="ECO:0000256" key="8">
    <source>
        <dbReference type="RuleBase" id="RU365088"/>
    </source>
</evidence>
<organism evidence="10 11">
    <name type="scientific">Paraburkholderia solitsugae</name>
    <dbReference type="NCBI Taxonomy" id="2675748"/>
    <lineage>
        <taxon>Bacteria</taxon>
        <taxon>Pseudomonadati</taxon>
        <taxon>Pseudomonadota</taxon>
        <taxon>Betaproteobacteria</taxon>
        <taxon>Burkholderiales</taxon>
        <taxon>Burkholderiaceae</taxon>
        <taxon>Paraburkholderia</taxon>
    </lineage>
</organism>
<dbReference type="CDD" id="cd17320">
    <property type="entry name" value="MFS_MdfA_MDR_like"/>
    <property type="match status" value="1"/>
</dbReference>
<keyword evidence="8" id="KW-0997">Cell inner membrane</keyword>
<dbReference type="Proteomes" id="UP000652198">
    <property type="component" value="Unassembled WGS sequence"/>
</dbReference>
<keyword evidence="7 8" id="KW-0472">Membrane</keyword>
<feature type="transmembrane region" description="Helical" evidence="8">
    <location>
        <begin position="161"/>
        <end position="183"/>
    </location>
</feature>
<feature type="transmembrane region" description="Helical" evidence="8">
    <location>
        <begin position="346"/>
        <end position="364"/>
    </location>
</feature>
<feature type="transmembrane region" description="Helical" evidence="8">
    <location>
        <begin position="74"/>
        <end position="94"/>
    </location>
</feature>
<feature type="transmembrane region" description="Helical" evidence="8">
    <location>
        <begin position="42"/>
        <end position="62"/>
    </location>
</feature>
<keyword evidence="4" id="KW-1003">Cell membrane</keyword>
<dbReference type="SUPFAM" id="SSF103473">
    <property type="entry name" value="MFS general substrate transporter"/>
    <property type="match status" value="1"/>
</dbReference>
<comment type="subcellular location">
    <subcellularLocation>
        <location evidence="8">Cell inner membrane</location>
        <topology evidence="8">Multi-pass membrane protein</topology>
    </subcellularLocation>
    <subcellularLocation>
        <location evidence="1">Cell membrane</location>
        <topology evidence="1">Multi-pass membrane protein</topology>
    </subcellularLocation>
</comment>
<comment type="similarity">
    <text evidence="2 8">Belongs to the major facilitator superfamily. Bcr/CmlA family.</text>
</comment>
<feature type="transmembrane region" description="Helical" evidence="8">
    <location>
        <begin position="216"/>
        <end position="237"/>
    </location>
</feature>
<evidence type="ECO:0000313" key="10">
    <source>
        <dbReference type="EMBL" id="NPT44703.1"/>
    </source>
</evidence>
<dbReference type="Gene3D" id="1.20.1720.10">
    <property type="entry name" value="Multidrug resistance protein D"/>
    <property type="match status" value="1"/>
</dbReference>
<dbReference type="PROSITE" id="PS50850">
    <property type="entry name" value="MFS"/>
    <property type="match status" value="1"/>
</dbReference>
<keyword evidence="11" id="KW-1185">Reference proteome</keyword>
<feature type="transmembrane region" description="Helical" evidence="8">
    <location>
        <begin position="100"/>
        <end position="121"/>
    </location>
</feature>
<comment type="caution">
    <text evidence="10">The sequence shown here is derived from an EMBL/GenBank/DDBJ whole genome shotgun (WGS) entry which is preliminary data.</text>
</comment>
<evidence type="ECO:0000256" key="3">
    <source>
        <dbReference type="ARBA" id="ARBA00022448"/>
    </source>
</evidence>
<evidence type="ECO:0000256" key="1">
    <source>
        <dbReference type="ARBA" id="ARBA00004651"/>
    </source>
</evidence>
<keyword evidence="6 8" id="KW-1133">Transmembrane helix</keyword>
<dbReference type="InterPro" id="IPR011701">
    <property type="entry name" value="MFS"/>
</dbReference>
<feature type="transmembrane region" description="Helical" evidence="8">
    <location>
        <begin position="370"/>
        <end position="388"/>
    </location>
</feature>
<dbReference type="PANTHER" id="PTHR23502">
    <property type="entry name" value="MAJOR FACILITATOR SUPERFAMILY"/>
    <property type="match status" value="1"/>
</dbReference>
<dbReference type="PANTHER" id="PTHR23502:SF132">
    <property type="entry name" value="POLYAMINE TRANSPORTER 2-RELATED"/>
    <property type="match status" value="1"/>
</dbReference>
<accession>A0ABX2BXF6</accession>
<dbReference type="Pfam" id="PF07690">
    <property type="entry name" value="MFS_1"/>
    <property type="match status" value="1"/>
</dbReference>
<gene>
    <name evidence="10" type="ORF">GNZ12_25985</name>
</gene>
<keyword evidence="5 8" id="KW-0812">Transmembrane</keyword>
<proteinExistence type="inferred from homology"/>
<evidence type="ECO:0000256" key="4">
    <source>
        <dbReference type="ARBA" id="ARBA00022475"/>
    </source>
</evidence>
<dbReference type="InterPro" id="IPR020846">
    <property type="entry name" value="MFS_dom"/>
</dbReference>
<feature type="transmembrane region" description="Helical" evidence="8">
    <location>
        <begin position="249"/>
        <end position="268"/>
    </location>
</feature>
<evidence type="ECO:0000256" key="2">
    <source>
        <dbReference type="ARBA" id="ARBA00006236"/>
    </source>
</evidence>
<dbReference type="RefSeq" id="WP_172315067.1">
    <property type="nucleotide sequence ID" value="NZ_WOEY01000101.1"/>
</dbReference>
<dbReference type="EMBL" id="WOEY01000101">
    <property type="protein sequence ID" value="NPT44703.1"/>
    <property type="molecule type" value="Genomic_DNA"/>
</dbReference>
<evidence type="ECO:0000313" key="11">
    <source>
        <dbReference type="Proteomes" id="UP000652198"/>
    </source>
</evidence>
<name>A0ABX2BXF6_9BURK</name>
<feature type="transmembrane region" description="Helical" evidence="8">
    <location>
        <begin position="133"/>
        <end position="155"/>
    </location>
</feature>
<evidence type="ECO:0000259" key="9">
    <source>
        <dbReference type="PROSITE" id="PS50850"/>
    </source>
</evidence>
<comment type="caution">
    <text evidence="8">Lacks conserved residue(s) required for the propagation of feature annotation.</text>
</comment>
<feature type="transmembrane region" description="Helical" evidence="8">
    <location>
        <begin position="312"/>
        <end position="334"/>
    </location>
</feature>
<keyword evidence="3 8" id="KW-0813">Transport</keyword>
<evidence type="ECO:0000256" key="6">
    <source>
        <dbReference type="ARBA" id="ARBA00022989"/>
    </source>
</evidence>
<feature type="domain" description="Major facilitator superfamily (MFS) profile" evidence="9">
    <location>
        <begin position="9"/>
        <end position="391"/>
    </location>
</feature>
<dbReference type="NCBIfam" id="TIGR00710">
    <property type="entry name" value="efflux_Bcr_CflA"/>
    <property type="match status" value="1"/>
</dbReference>
<evidence type="ECO:0000256" key="7">
    <source>
        <dbReference type="ARBA" id="ARBA00023136"/>
    </source>
</evidence>
<sequence>MTEAKISSLAFMLGGLALLGPLSVDAYLPAFSQIERSFNVGAHQVQFTLTAYLFAFAIMSLWHGALSDALGRRNVVLGSLAVFSIASVGCAAAPDLNWLWVFRVLQGVSAGAGTVVGRAIIRDLHAGPLAARLLSLVSMIFSLSPAVAPVLGGWIVTNFQWRAIFVFLFVYTASLLMYCFRYLTESLSLENRRPLEPKRLLSDYRRVFASPTFQRGAGAIAFNFAGLFLYVAAAPVFLGTHLGLTSEGFAWEFMPLVAGIFLGSLSAERMAGKVSQGTQIAAGFAIMMASSVANVAFHTVHAPALPWSVAPLLFYSFGMSVIAPGITLMVLDLFPNIRGLVASCQAFTMILLAALVTGFVAPALDRSVLWLAAGQMAFGLVGLVLWILELGAVGESNLSPH</sequence>
<reference evidence="10 11" key="1">
    <citation type="submission" date="2019-11" db="EMBL/GenBank/DDBJ databases">
        <title>Metabolism of dissolved organic matter in forest soils.</title>
        <authorList>
            <person name="Cyle K.T."/>
            <person name="Wilhelm R.C."/>
            <person name="Martinez C.E."/>
        </authorList>
    </citation>
    <scope>NUCLEOTIDE SEQUENCE [LARGE SCALE GENOMIC DNA]</scope>
    <source>
        <strain evidence="10 11">1N</strain>
    </source>
</reference>
<evidence type="ECO:0000256" key="5">
    <source>
        <dbReference type="ARBA" id="ARBA00022692"/>
    </source>
</evidence>
<dbReference type="InterPro" id="IPR004812">
    <property type="entry name" value="Efflux_drug-R_Bcr/CmlA"/>
</dbReference>
<feature type="transmembrane region" description="Helical" evidence="8">
    <location>
        <begin position="280"/>
        <end position="300"/>
    </location>
</feature>